<proteinExistence type="inferred from homology"/>
<dbReference type="GO" id="GO:0005524">
    <property type="term" value="F:ATP binding"/>
    <property type="evidence" value="ECO:0007669"/>
    <property type="project" value="UniProtKB-KW"/>
</dbReference>
<dbReference type="RefSeq" id="WP_114245700.1">
    <property type="nucleotide sequence ID" value="NZ_CP027306.1"/>
</dbReference>
<gene>
    <name evidence="6" type="ORF">C5746_22085</name>
</gene>
<reference evidence="6 7" key="1">
    <citation type="journal article" date="2018" name="Front. Microbiol.">
        <title>Genome Sequencing of Streptomyces atratus SCSIOZH16 and Activation Production of Nocardamine via Metabolic Engineering.</title>
        <authorList>
            <person name="Li Y."/>
            <person name="Zhang C."/>
            <person name="Liu C."/>
            <person name="Ju J."/>
            <person name="Ma J."/>
        </authorList>
    </citation>
    <scope>NUCLEOTIDE SEQUENCE [LARGE SCALE GENOMIC DNA]</scope>
    <source>
        <strain evidence="6 7">SCSIO_ZH16</strain>
    </source>
</reference>
<protein>
    <submittedName>
        <fullName evidence="6">Multidrug ABC transporter ATP-binding protein</fullName>
    </submittedName>
</protein>
<dbReference type="PANTHER" id="PTHR43335:SF4">
    <property type="entry name" value="ABC TRANSPORTER, ATP-BINDING PROTEIN"/>
    <property type="match status" value="1"/>
</dbReference>
<dbReference type="EMBL" id="CP027306">
    <property type="protein sequence ID" value="AXE79157.1"/>
    <property type="molecule type" value="Genomic_DNA"/>
</dbReference>
<dbReference type="PANTHER" id="PTHR43335">
    <property type="entry name" value="ABC TRANSPORTER, ATP-BINDING PROTEIN"/>
    <property type="match status" value="1"/>
</dbReference>
<name>A0A2Z5JFM4_STRAR</name>
<dbReference type="GO" id="GO:0016887">
    <property type="term" value="F:ATP hydrolysis activity"/>
    <property type="evidence" value="ECO:0007669"/>
    <property type="project" value="InterPro"/>
</dbReference>
<evidence type="ECO:0000313" key="7">
    <source>
        <dbReference type="Proteomes" id="UP000252698"/>
    </source>
</evidence>
<dbReference type="InterPro" id="IPR003593">
    <property type="entry name" value="AAA+_ATPase"/>
</dbReference>
<dbReference type="GeneID" id="95521121"/>
<dbReference type="CDD" id="cd03268">
    <property type="entry name" value="ABC_BcrA_bacitracin_resist"/>
    <property type="match status" value="1"/>
</dbReference>
<evidence type="ECO:0000256" key="2">
    <source>
        <dbReference type="ARBA" id="ARBA00022448"/>
    </source>
</evidence>
<feature type="domain" description="ABC transporter" evidence="5">
    <location>
        <begin position="2"/>
        <end position="227"/>
    </location>
</feature>
<evidence type="ECO:0000313" key="6">
    <source>
        <dbReference type="EMBL" id="AXE79157.1"/>
    </source>
</evidence>
<evidence type="ECO:0000259" key="5">
    <source>
        <dbReference type="PROSITE" id="PS50893"/>
    </source>
</evidence>
<keyword evidence="3" id="KW-0547">Nucleotide-binding</keyword>
<dbReference type="InterPro" id="IPR003439">
    <property type="entry name" value="ABC_transporter-like_ATP-bd"/>
</dbReference>
<keyword evidence="2" id="KW-0813">Transport</keyword>
<evidence type="ECO:0000256" key="3">
    <source>
        <dbReference type="ARBA" id="ARBA00022741"/>
    </source>
</evidence>
<dbReference type="Pfam" id="PF00005">
    <property type="entry name" value="ABC_tran"/>
    <property type="match status" value="1"/>
</dbReference>
<dbReference type="Gene3D" id="3.40.50.300">
    <property type="entry name" value="P-loop containing nucleotide triphosphate hydrolases"/>
    <property type="match status" value="1"/>
</dbReference>
<organism evidence="6 7">
    <name type="scientific">Streptomyces atratus</name>
    <dbReference type="NCBI Taxonomy" id="1893"/>
    <lineage>
        <taxon>Bacteria</taxon>
        <taxon>Bacillati</taxon>
        <taxon>Actinomycetota</taxon>
        <taxon>Actinomycetes</taxon>
        <taxon>Kitasatosporales</taxon>
        <taxon>Streptomycetaceae</taxon>
        <taxon>Streptomyces</taxon>
    </lineage>
</organism>
<sequence>MIRAYELTKRYGETTVVQDLDFTVRPGTVTGFLGPNGAGKSTTMRMLLGLDSPTRGRSTIGGRAYAAHSAPLTEVGALLEARSVHPGRTAFNHLMALAHTHGIPRSRVEHVLDLAGLTAVAHKRIKGFSLGMGQRLGIAAALLGDPATLILDEPVNGLDPEGVLWIRNLLRSLAQQGRTVFVSSHLMSEMALTADHLIIVGRGRLLADTTVADFVATAGSTSVKVVTPQAHALRELLTGPGIEITPGPATPPDGLEVRGTDAAHIGRTAAAHAIPLYELTPQTASLEQAFMDLTQESVEYRIATPEPTGALA</sequence>
<comment type="similarity">
    <text evidence="1">Belongs to the ABC transporter superfamily.</text>
</comment>
<dbReference type="KEGG" id="sata:C5746_22085"/>
<dbReference type="SUPFAM" id="SSF52540">
    <property type="entry name" value="P-loop containing nucleoside triphosphate hydrolases"/>
    <property type="match status" value="1"/>
</dbReference>
<dbReference type="Proteomes" id="UP000252698">
    <property type="component" value="Chromosome"/>
</dbReference>
<dbReference type="AlphaFoldDB" id="A0A2Z5JFM4"/>
<evidence type="ECO:0000256" key="4">
    <source>
        <dbReference type="ARBA" id="ARBA00022840"/>
    </source>
</evidence>
<dbReference type="InterPro" id="IPR027417">
    <property type="entry name" value="P-loop_NTPase"/>
</dbReference>
<keyword evidence="4 6" id="KW-0067">ATP-binding</keyword>
<dbReference type="PROSITE" id="PS50893">
    <property type="entry name" value="ABC_TRANSPORTER_2"/>
    <property type="match status" value="1"/>
</dbReference>
<evidence type="ECO:0000256" key="1">
    <source>
        <dbReference type="ARBA" id="ARBA00005417"/>
    </source>
</evidence>
<dbReference type="SMART" id="SM00382">
    <property type="entry name" value="AAA"/>
    <property type="match status" value="1"/>
</dbReference>
<accession>A0A2Z5JFM4</accession>